<dbReference type="EMBL" id="QTTT01000001">
    <property type="protein sequence ID" value="REE99547.1"/>
    <property type="molecule type" value="Genomic_DNA"/>
</dbReference>
<evidence type="ECO:0000259" key="1">
    <source>
        <dbReference type="Pfam" id="PF26136"/>
    </source>
</evidence>
<dbReference type="Pfam" id="PF26136">
    <property type="entry name" value="SCO6045_C"/>
    <property type="match status" value="1"/>
</dbReference>
<feature type="domain" description="SCO6045-like C-terminal" evidence="1">
    <location>
        <begin position="8"/>
        <end position="91"/>
    </location>
</feature>
<dbReference type="AlphaFoldDB" id="A0A3D9SVD6"/>
<sequence>MEGRAALAAAQEALVAALVAGGPVPAGFDAERVGAAGRALMRKRAGEVARAWPALAAGHGADWGEVFGAWARGRPTRGAWRDGWDFARDHRAVLAPPAARELALTEAHWRYDGQGAPRPRRFGIRRIPGGLVTIVFRRAGTFSRRPR</sequence>
<keyword evidence="3" id="KW-1185">Reference proteome</keyword>
<comment type="caution">
    <text evidence="2">The sequence shown here is derived from an EMBL/GenBank/DDBJ whole genome shotgun (WGS) entry which is preliminary data.</text>
</comment>
<gene>
    <name evidence="2" type="ORF">DFJ69_5060</name>
</gene>
<name>A0A3D9SVD6_9ACTN</name>
<evidence type="ECO:0000313" key="2">
    <source>
        <dbReference type="EMBL" id="REE99547.1"/>
    </source>
</evidence>
<protein>
    <recommendedName>
        <fullName evidence="1">SCO6045-like C-terminal domain-containing protein</fullName>
    </recommendedName>
</protein>
<evidence type="ECO:0000313" key="3">
    <source>
        <dbReference type="Proteomes" id="UP000256661"/>
    </source>
</evidence>
<proteinExistence type="predicted"/>
<organism evidence="2 3">
    <name type="scientific">Thermomonospora umbrina</name>
    <dbReference type="NCBI Taxonomy" id="111806"/>
    <lineage>
        <taxon>Bacteria</taxon>
        <taxon>Bacillati</taxon>
        <taxon>Actinomycetota</taxon>
        <taxon>Actinomycetes</taxon>
        <taxon>Streptosporangiales</taxon>
        <taxon>Thermomonosporaceae</taxon>
        <taxon>Thermomonospora</taxon>
    </lineage>
</organism>
<dbReference type="Proteomes" id="UP000256661">
    <property type="component" value="Unassembled WGS sequence"/>
</dbReference>
<accession>A0A3D9SVD6</accession>
<dbReference type="InterPro" id="IPR058711">
    <property type="entry name" value="SCO6045-like_C"/>
</dbReference>
<reference evidence="2 3" key="1">
    <citation type="submission" date="2018-08" db="EMBL/GenBank/DDBJ databases">
        <title>Sequencing the genomes of 1000 actinobacteria strains.</title>
        <authorList>
            <person name="Klenk H.-P."/>
        </authorList>
    </citation>
    <scope>NUCLEOTIDE SEQUENCE [LARGE SCALE GENOMIC DNA]</scope>
    <source>
        <strain evidence="2 3">DSM 43927</strain>
    </source>
</reference>